<protein>
    <submittedName>
        <fullName evidence="2">Uncharacterized protein</fullName>
    </submittedName>
</protein>
<name>A0A914ZU73_PARUN</name>
<organism evidence="1 2">
    <name type="scientific">Parascaris univalens</name>
    <name type="common">Nematode worm</name>
    <dbReference type="NCBI Taxonomy" id="6257"/>
    <lineage>
        <taxon>Eukaryota</taxon>
        <taxon>Metazoa</taxon>
        <taxon>Ecdysozoa</taxon>
        <taxon>Nematoda</taxon>
        <taxon>Chromadorea</taxon>
        <taxon>Rhabditida</taxon>
        <taxon>Spirurina</taxon>
        <taxon>Ascaridomorpha</taxon>
        <taxon>Ascaridoidea</taxon>
        <taxon>Ascarididae</taxon>
        <taxon>Parascaris</taxon>
    </lineage>
</organism>
<reference evidence="2" key="1">
    <citation type="submission" date="2022-11" db="UniProtKB">
        <authorList>
            <consortium name="WormBaseParasite"/>
        </authorList>
    </citation>
    <scope>IDENTIFICATION</scope>
</reference>
<proteinExistence type="predicted"/>
<sequence>QIFMFRSFAYPRSLSYSKILLAGIERITTHSLSWQIFTATERSGDRVRHARNVSTLESIDGKVPTVKHCSSHKGIFISES</sequence>
<accession>A0A914ZU73</accession>
<keyword evidence="1" id="KW-1185">Reference proteome</keyword>
<dbReference type="AlphaFoldDB" id="A0A914ZU73"/>
<dbReference type="Proteomes" id="UP000887569">
    <property type="component" value="Unplaced"/>
</dbReference>
<dbReference type="WBParaSite" id="PgB10_g105_t01">
    <property type="protein sequence ID" value="PgB10_g105_t01"/>
    <property type="gene ID" value="PgB10_g105"/>
</dbReference>
<evidence type="ECO:0000313" key="2">
    <source>
        <dbReference type="WBParaSite" id="PgB10_g105_t01"/>
    </source>
</evidence>
<evidence type="ECO:0000313" key="1">
    <source>
        <dbReference type="Proteomes" id="UP000887569"/>
    </source>
</evidence>